<evidence type="ECO:0000313" key="2">
    <source>
        <dbReference type="Proteomes" id="UP001163321"/>
    </source>
</evidence>
<evidence type="ECO:0000313" key="1">
    <source>
        <dbReference type="EMBL" id="KAI9922548.1"/>
    </source>
</evidence>
<dbReference type="EMBL" id="CM047580">
    <property type="protein sequence ID" value="KAI9922548.1"/>
    <property type="molecule type" value="Genomic_DNA"/>
</dbReference>
<sequence>MIKTEADLHDRESRQFHSVFVASGASRSATSSMGKFVAIDGTLTKNRFILVLLLAVEIDAEDQLIFLAWAFITHQLNQKIVLSLTIGKSVLLLKNLLLHSMPFAASTLRGMCKQDSAAKKLFWKCAYAGTEAVFQECIAELRVLKAEAAEYVMEIEHDECATYDMPALRLGHCASKLAEIANSFRRKIRKRNFLKRSTGIKWRSFSEYI</sequence>
<comment type="caution">
    <text evidence="1">The sequence shown here is derived from an EMBL/GenBank/DDBJ whole genome shotgun (WGS) entry which is preliminary data.</text>
</comment>
<gene>
    <name evidence="1" type="ORF">PsorP6_002648</name>
</gene>
<reference evidence="1 2" key="1">
    <citation type="journal article" date="2022" name="bioRxiv">
        <title>The genome of the oomycete Peronosclerospora sorghi, a cosmopolitan pathogen of maize and sorghum, is inflated with dispersed pseudogenes.</title>
        <authorList>
            <person name="Fletcher K."/>
            <person name="Martin F."/>
            <person name="Isakeit T."/>
            <person name="Cavanaugh K."/>
            <person name="Magill C."/>
            <person name="Michelmore R."/>
        </authorList>
    </citation>
    <scope>NUCLEOTIDE SEQUENCE [LARGE SCALE GENOMIC DNA]</scope>
    <source>
        <strain evidence="1">P6</strain>
    </source>
</reference>
<keyword evidence="2" id="KW-1185">Reference proteome</keyword>
<protein>
    <submittedName>
        <fullName evidence="1">Uncharacterized protein</fullName>
    </submittedName>
</protein>
<organism evidence="1 2">
    <name type="scientific">Peronosclerospora sorghi</name>
    <dbReference type="NCBI Taxonomy" id="230839"/>
    <lineage>
        <taxon>Eukaryota</taxon>
        <taxon>Sar</taxon>
        <taxon>Stramenopiles</taxon>
        <taxon>Oomycota</taxon>
        <taxon>Peronosporomycetes</taxon>
        <taxon>Peronosporales</taxon>
        <taxon>Peronosporaceae</taxon>
        <taxon>Peronosclerospora</taxon>
    </lineage>
</organism>
<name>A0ACC0WXG6_9STRA</name>
<accession>A0ACC0WXG6</accession>
<proteinExistence type="predicted"/>
<dbReference type="Proteomes" id="UP001163321">
    <property type="component" value="Chromosome 1"/>
</dbReference>